<evidence type="ECO:0000313" key="1">
    <source>
        <dbReference type="EMBL" id="KAA6300354.1"/>
    </source>
</evidence>
<dbReference type="Proteomes" id="UP000324575">
    <property type="component" value="Unassembled WGS sequence"/>
</dbReference>
<proteinExistence type="predicted"/>
<organism evidence="1 2">
    <name type="scientific">Candidatus Ordinivivax streblomastigis</name>
    <dbReference type="NCBI Taxonomy" id="2540710"/>
    <lineage>
        <taxon>Bacteria</taxon>
        <taxon>Pseudomonadati</taxon>
        <taxon>Bacteroidota</taxon>
        <taxon>Bacteroidia</taxon>
        <taxon>Bacteroidales</taxon>
        <taxon>Candidatus Ordinivivax</taxon>
    </lineage>
</organism>
<dbReference type="AlphaFoldDB" id="A0A5M8NXM1"/>
<evidence type="ECO:0000313" key="2">
    <source>
        <dbReference type="Proteomes" id="UP000324575"/>
    </source>
</evidence>
<dbReference type="GO" id="GO:0051536">
    <property type="term" value="F:iron-sulfur cluster binding"/>
    <property type="evidence" value="ECO:0007669"/>
    <property type="project" value="InterPro"/>
</dbReference>
<dbReference type="SUPFAM" id="SSF102114">
    <property type="entry name" value="Radical SAM enzymes"/>
    <property type="match status" value="1"/>
</dbReference>
<dbReference type="SFLD" id="SFLDS00029">
    <property type="entry name" value="Radical_SAM"/>
    <property type="match status" value="1"/>
</dbReference>
<dbReference type="GO" id="GO:0003824">
    <property type="term" value="F:catalytic activity"/>
    <property type="evidence" value="ECO:0007669"/>
    <property type="project" value="InterPro"/>
</dbReference>
<gene>
    <name evidence="1" type="ORF">EZS26_003505</name>
</gene>
<name>A0A5M8NXM1_9BACT</name>
<dbReference type="InterPro" id="IPR058240">
    <property type="entry name" value="rSAM_sf"/>
</dbReference>
<accession>A0A5M8NXM1</accession>
<comment type="caution">
    <text evidence="1">The sequence shown here is derived from an EMBL/GenBank/DDBJ whole genome shotgun (WGS) entry which is preliminary data.</text>
</comment>
<dbReference type="InterPro" id="IPR007197">
    <property type="entry name" value="rSAM"/>
</dbReference>
<protein>
    <recommendedName>
        <fullName evidence="3">Radical SAM protein</fullName>
    </recommendedName>
</protein>
<reference evidence="1 2" key="1">
    <citation type="submission" date="2019-03" db="EMBL/GenBank/DDBJ databases">
        <title>Single cell metagenomics reveals metabolic interactions within the superorganism composed of flagellate Streblomastix strix and complex community of Bacteroidetes bacteria on its surface.</title>
        <authorList>
            <person name="Treitli S.C."/>
            <person name="Kolisko M."/>
            <person name="Husnik F."/>
            <person name="Keeling P."/>
            <person name="Hampl V."/>
        </authorList>
    </citation>
    <scope>NUCLEOTIDE SEQUENCE [LARGE SCALE GENOMIC DNA]</scope>
    <source>
        <strain evidence="1">St1</strain>
    </source>
</reference>
<sequence>MKIGLIDVDGHNFPNLALMKIADYHKQQRDSIEWVNHWEQYDRVYQSKVFTFTPDVSTFVQADEIRKGGTGYKIYNDLFCDGTEPDYSIYPQYEHAYGFLTRGCTRNCPWCIVPKKEGDIRPYRDIETVLQDRKTAILMDNNVLASNHGLQQLEKIVDLGCKVDFNQGLDSRLVTDEVARLLSKIKWIRFIRFACDTTPAVEPLLKTIEKLNKYGVKNYRIFVYLLVKDVSDANERCKILKRLGVNPFAQTYRDYDKNILPTAEQKRFAWYVNQKAVFKATEWEDYR</sequence>
<dbReference type="EMBL" id="SNRX01000095">
    <property type="protein sequence ID" value="KAA6300354.1"/>
    <property type="molecule type" value="Genomic_DNA"/>
</dbReference>
<evidence type="ECO:0008006" key="3">
    <source>
        <dbReference type="Google" id="ProtNLM"/>
    </source>
</evidence>